<keyword evidence="1" id="KW-0560">Oxidoreductase</keyword>
<dbReference type="Gene3D" id="2.30.110.10">
    <property type="entry name" value="Electron Transport, Fmn-binding Protein, Chain A"/>
    <property type="match status" value="1"/>
</dbReference>
<dbReference type="GO" id="GO:0016627">
    <property type="term" value="F:oxidoreductase activity, acting on the CH-CH group of donors"/>
    <property type="evidence" value="ECO:0007669"/>
    <property type="project" value="TreeGrafter"/>
</dbReference>
<evidence type="ECO:0000259" key="2">
    <source>
        <dbReference type="Pfam" id="PF01243"/>
    </source>
</evidence>
<dbReference type="Pfam" id="PF01243">
    <property type="entry name" value="PNPOx_N"/>
    <property type="match status" value="1"/>
</dbReference>
<accession>A0A6M7U3E7</accession>
<dbReference type="PANTHER" id="PTHR35176:SF6">
    <property type="entry name" value="HEME OXYGENASE HI_0854-RELATED"/>
    <property type="match status" value="1"/>
</dbReference>
<dbReference type="PANTHER" id="PTHR35176">
    <property type="entry name" value="HEME OXYGENASE HI_0854-RELATED"/>
    <property type="match status" value="1"/>
</dbReference>
<evidence type="ECO:0000313" key="4">
    <source>
        <dbReference type="Proteomes" id="UP000093737"/>
    </source>
</evidence>
<dbReference type="GO" id="GO:0070967">
    <property type="term" value="F:coenzyme F420 binding"/>
    <property type="evidence" value="ECO:0007669"/>
    <property type="project" value="TreeGrafter"/>
</dbReference>
<feature type="domain" description="Pyridoxamine 5'-phosphate oxidase N-terminal" evidence="2">
    <location>
        <begin position="7"/>
        <end position="132"/>
    </location>
</feature>
<evidence type="ECO:0000313" key="3">
    <source>
        <dbReference type="EMBL" id="OBQ72515.1"/>
    </source>
</evidence>
<gene>
    <name evidence="3" type="ORF">A8145_06860</name>
</gene>
<evidence type="ECO:0000256" key="1">
    <source>
        <dbReference type="ARBA" id="ARBA00023002"/>
    </source>
</evidence>
<comment type="caution">
    <text evidence="3">The sequence shown here is derived from an EMBL/GenBank/DDBJ whole genome shotgun (WGS) entry which is preliminary data.</text>
</comment>
<dbReference type="InterPro" id="IPR011576">
    <property type="entry name" value="Pyridox_Oxase_N"/>
</dbReference>
<reference evidence="3 4" key="1">
    <citation type="submission" date="2016-05" db="EMBL/GenBank/DDBJ databases">
        <authorList>
            <person name="Ramsay J.P."/>
        </authorList>
    </citation>
    <scope>NUCLEOTIDE SEQUENCE [LARGE SCALE GENOMIC DNA]</scope>
    <source>
        <strain evidence="3 4">NZP2042</strain>
    </source>
</reference>
<organism evidence="3 4">
    <name type="scientific">Rhizobium loti</name>
    <name type="common">Mesorhizobium loti</name>
    <dbReference type="NCBI Taxonomy" id="381"/>
    <lineage>
        <taxon>Bacteria</taxon>
        <taxon>Pseudomonadati</taxon>
        <taxon>Pseudomonadota</taxon>
        <taxon>Alphaproteobacteria</taxon>
        <taxon>Hyphomicrobiales</taxon>
        <taxon>Phyllobacteriaceae</taxon>
        <taxon>Mesorhizobium</taxon>
    </lineage>
</organism>
<dbReference type="EMBL" id="LYTK01000001">
    <property type="protein sequence ID" value="OBQ72515.1"/>
    <property type="molecule type" value="Genomic_DNA"/>
</dbReference>
<dbReference type="RefSeq" id="WP_056562084.1">
    <property type="nucleotide sequence ID" value="NZ_CP033334.1"/>
</dbReference>
<dbReference type="Proteomes" id="UP000093737">
    <property type="component" value="Unassembled WGS sequence"/>
</dbReference>
<dbReference type="SUPFAM" id="SSF50475">
    <property type="entry name" value="FMN-binding split barrel"/>
    <property type="match status" value="1"/>
</dbReference>
<dbReference type="InterPro" id="IPR052019">
    <property type="entry name" value="F420H2_bilvrd_red/Heme_oxyg"/>
</dbReference>
<sequence>MDAESRDKIQTLLDQHRIMTVATLRPDGWPQATTVGYVNDGLSLYFLCGLDSQKAANLARDDRVSLTIDHDAPQVMEITGLSMAARAQPVTDRAEAEKVLRMMPMKYPPQASMPFAMPTPEQVRIFRVVPSVISVLDYSKGFGHTDLVTF</sequence>
<proteinExistence type="predicted"/>
<dbReference type="AlphaFoldDB" id="A0A6M7U3E7"/>
<dbReference type="GO" id="GO:0005829">
    <property type="term" value="C:cytosol"/>
    <property type="evidence" value="ECO:0007669"/>
    <property type="project" value="TreeGrafter"/>
</dbReference>
<dbReference type="InterPro" id="IPR012349">
    <property type="entry name" value="Split_barrel_FMN-bd"/>
</dbReference>
<name>A0A6M7U3E7_RHILI</name>
<protein>
    <submittedName>
        <fullName evidence="3">Pyridoxamine 5'-phosphate oxidase</fullName>
    </submittedName>
</protein>